<evidence type="ECO:0000313" key="8">
    <source>
        <dbReference type="RefSeq" id="XP_065645844.1"/>
    </source>
</evidence>
<gene>
    <name evidence="8" type="primary">LOC136076298</name>
</gene>
<dbReference type="Gene3D" id="2.70.40.10">
    <property type="match status" value="1"/>
</dbReference>
<dbReference type="InterPro" id="IPR008181">
    <property type="entry name" value="dUTPase"/>
</dbReference>
<dbReference type="Proteomes" id="UP001652625">
    <property type="component" value="Chromosome 02"/>
</dbReference>
<reference evidence="8" key="2">
    <citation type="submission" date="2025-08" db="UniProtKB">
        <authorList>
            <consortium name="RefSeq"/>
        </authorList>
    </citation>
    <scope>IDENTIFICATION</scope>
</reference>
<dbReference type="RefSeq" id="XP_065645844.1">
    <property type="nucleotide sequence ID" value="XM_065789772.1"/>
</dbReference>
<dbReference type="InterPro" id="IPR029054">
    <property type="entry name" value="dUTPase-like"/>
</dbReference>
<feature type="domain" description="dUTPase-like" evidence="6">
    <location>
        <begin position="290"/>
        <end position="417"/>
    </location>
</feature>
<evidence type="ECO:0000259" key="6">
    <source>
        <dbReference type="Pfam" id="PF00692"/>
    </source>
</evidence>
<keyword evidence="5" id="KW-0546">Nucleotide metabolism</keyword>
<organism evidence="7 8">
    <name type="scientific">Hydra vulgaris</name>
    <name type="common">Hydra</name>
    <name type="synonym">Hydra attenuata</name>
    <dbReference type="NCBI Taxonomy" id="6087"/>
    <lineage>
        <taxon>Eukaryota</taxon>
        <taxon>Metazoa</taxon>
        <taxon>Cnidaria</taxon>
        <taxon>Hydrozoa</taxon>
        <taxon>Hydroidolina</taxon>
        <taxon>Anthoathecata</taxon>
        <taxon>Aplanulata</taxon>
        <taxon>Hydridae</taxon>
        <taxon>Hydra</taxon>
    </lineage>
</organism>
<dbReference type="CDD" id="cd07557">
    <property type="entry name" value="trimeric_dUTPase"/>
    <property type="match status" value="1"/>
</dbReference>
<keyword evidence="7" id="KW-1185">Reference proteome</keyword>
<evidence type="ECO:0000256" key="2">
    <source>
        <dbReference type="ARBA" id="ARBA00006581"/>
    </source>
</evidence>
<dbReference type="PANTHER" id="PTHR11241:SF0">
    <property type="entry name" value="DEOXYURIDINE 5'-TRIPHOSPHATE NUCLEOTIDOHYDROLASE"/>
    <property type="match status" value="1"/>
</dbReference>
<dbReference type="SUPFAM" id="SSF51283">
    <property type="entry name" value="dUTPase-like"/>
    <property type="match status" value="1"/>
</dbReference>
<comment type="similarity">
    <text evidence="2">Belongs to the dUTPase family.</text>
</comment>
<dbReference type="EC" id="3.6.1.23" evidence="3"/>
<protein>
    <recommendedName>
        <fullName evidence="3">dUTP diphosphatase</fullName>
        <ecNumber evidence="3">3.6.1.23</ecNumber>
    </recommendedName>
</protein>
<evidence type="ECO:0000256" key="5">
    <source>
        <dbReference type="ARBA" id="ARBA00023080"/>
    </source>
</evidence>
<dbReference type="Pfam" id="PF00692">
    <property type="entry name" value="dUTPase"/>
    <property type="match status" value="1"/>
</dbReference>
<evidence type="ECO:0000313" key="7">
    <source>
        <dbReference type="Proteomes" id="UP001652625"/>
    </source>
</evidence>
<reference evidence="7" key="1">
    <citation type="submission" date="2025-05" db="UniProtKB">
        <authorList>
            <consortium name="RefSeq"/>
        </authorList>
    </citation>
    <scope>NUCLEOTIDE SEQUENCE [LARGE SCALE GENOMIC DNA]</scope>
</reference>
<evidence type="ECO:0000256" key="3">
    <source>
        <dbReference type="ARBA" id="ARBA00012379"/>
    </source>
</evidence>
<dbReference type="InterPro" id="IPR036157">
    <property type="entry name" value="dUTPase-like_sf"/>
</dbReference>
<dbReference type="InterPro" id="IPR033704">
    <property type="entry name" value="dUTPase_trimeric"/>
</dbReference>
<sequence>MKNYIDNTNFNFGRALAFYNAIKVMKNKKKMQNLLKKYLIENPEELFRAFKCDVQDGPRSFMEVLISNADFKTLFQVLHLIYRKRFFLKDQSYKEYADFSKSINLINDLMNDNYICVFEYIQYFDERKDRQDERKDRFRQDHYKVMSQCMQYVIDICYDFHYRSIIYPYYIRRYEYKLNHVFYKITQGLSREEAYPLIKALLSQSLLRYVQMERQHNLSDARQVVEPDKDCPLRQTTTDRTMFDIILRMQDDNDELTRKILALKYEELLVNKEEYTKRKKMIKIALRDGAKCPTLGTSGSIGYDLYPLKDVEISPHFLTIIDTGVVVSPPDSYYFQIAPRSSTFTNSLLLHPGIIDTDYRDDIKVLICNLTNETIYWSKDKAIAQMILKKKEMLPVLKCCEKELDETQRNKGRFGSTNDSDDIMDITCTN</sequence>
<comment type="pathway">
    <text evidence="1">Pyrimidine metabolism; dUMP biosynthesis; dUMP from dCTP (dUTP route): step 2/2.</text>
</comment>
<dbReference type="PANTHER" id="PTHR11241">
    <property type="entry name" value="DEOXYURIDINE 5'-TRIPHOSPHATE NUCLEOTIDOHYDROLASE"/>
    <property type="match status" value="1"/>
</dbReference>
<accession>A0ABM4BAC7</accession>
<dbReference type="GeneID" id="136076298"/>
<evidence type="ECO:0000256" key="4">
    <source>
        <dbReference type="ARBA" id="ARBA00022801"/>
    </source>
</evidence>
<evidence type="ECO:0000256" key="1">
    <source>
        <dbReference type="ARBA" id="ARBA00005142"/>
    </source>
</evidence>
<proteinExistence type="inferred from homology"/>
<name>A0ABM4BAC7_HYDVU</name>
<keyword evidence="4" id="KW-0378">Hydrolase</keyword>